<proteinExistence type="predicted"/>
<feature type="region of interest" description="Disordered" evidence="1">
    <location>
        <begin position="36"/>
        <end position="58"/>
    </location>
</feature>
<sequence length="116" mass="12949">MSVYNKWPASEQQNAKSKQVPVGVLLRKAEYGPYEKQNITGSQGTLEPPGSPIASGFRSKISGRTLGFLYSLRVRKITKEARTPVQPKAHRGHYNFKEPPDSNQRSPDLRKKPLGS</sequence>
<organism evidence="2 3">
    <name type="scientific">Brassica cretica</name>
    <name type="common">Mustard</name>
    <dbReference type="NCBI Taxonomy" id="69181"/>
    <lineage>
        <taxon>Eukaryota</taxon>
        <taxon>Viridiplantae</taxon>
        <taxon>Streptophyta</taxon>
        <taxon>Embryophyta</taxon>
        <taxon>Tracheophyta</taxon>
        <taxon>Spermatophyta</taxon>
        <taxon>Magnoliopsida</taxon>
        <taxon>eudicotyledons</taxon>
        <taxon>Gunneridae</taxon>
        <taxon>Pentapetalae</taxon>
        <taxon>rosids</taxon>
        <taxon>malvids</taxon>
        <taxon>Brassicales</taxon>
        <taxon>Brassicaceae</taxon>
        <taxon>Brassiceae</taxon>
        <taxon>Brassica</taxon>
    </lineage>
</organism>
<name>A0A8S9IGZ5_BRACR</name>
<reference evidence="2" key="1">
    <citation type="submission" date="2019-12" db="EMBL/GenBank/DDBJ databases">
        <title>Genome sequencing and annotation of Brassica cretica.</title>
        <authorList>
            <person name="Studholme D.J."/>
            <person name="Sarris P.F."/>
        </authorList>
    </citation>
    <scope>NUCLEOTIDE SEQUENCE</scope>
    <source>
        <strain evidence="2">PFS-001/15</strain>
        <tissue evidence="2">Leaf</tissue>
    </source>
</reference>
<feature type="compositionally biased region" description="Basic and acidic residues" evidence="1">
    <location>
        <begin position="107"/>
        <end position="116"/>
    </location>
</feature>
<evidence type="ECO:0000256" key="1">
    <source>
        <dbReference type="SAM" id="MobiDB-lite"/>
    </source>
</evidence>
<evidence type="ECO:0000313" key="3">
    <source>
        <dbReference type="Proteomes" id="UP000712281"/>
    </source>
</evidence>
<dbReference type="Proteomes" id="UP000712281">
    <property type="component" value="Unassembled WGS sequence"/>
</dbReference>
<feature type="region of interest" description="Disordered" evidence="1">
    <location>
        <begin position="79"/>
        <end position="116"/>
    </location>
</feature>
<evidence type="ECO:0000313" key="2">
    <source>
        <dbReference type="EMBL" id="KAF2569340.1"/>
    </source>
</evidence>
<gene>
    <name evidence="2" type="ORF">F2Q68_00025650</name>
</gene>
<comment type="caution">
    <text evidence="2">The sequence shown here is derived from an EMBL/GenBank/DDBJ whole genome shotgun (WGS) entry which is preliminary data.</text>
</comment>
<accession>A0A8S9IGZ5</accession>
<protein>
    <submittedName>
        <fullName evidence="2">Uncharacterized protein</fullName>
    </submittedName>
</protein>
<dbReference type="AlphaFoldDB" id="A0A8S9IGZ5"/>
<dbReference type="EMBL" id="QGKW02001911">
    <property type="protein sequence ID" value="KAF2569340.1"/>
    <property type="molecule type" value="Genomic_DNA"/>
</dbReference>